<comment type="caution">
    <text evidence="2">The sequence shown here is derived from an EMBL/GenBank/DDBJ whole genome shotgun (WGS) entry which is preliminary data.</text>
</comment>
<name>A0ABQ1KFI8_9BURK</name>
<evidence type="ECO:0000256" key="1">
    <source>
        <dbReference type="SAM" id="Phobius"/>
    </source>
</evidence>
<dbReference type="EMBL" id="BMKG01000007">
    <property type="protein sequence ID" value="GGB97570.1"/>
    <property type="molecule type" value="Genomic_DNA"/>
</dbReference>
<gene>
    <name evidence="2" type="ORF">GCM10011572_19360</name>
</gene>
<reference evidence="3" key="1">
    <citation type="journal article" date="2019" name="Int. J. Syst. Evol. Microbiol.">
        <title>The Global Catalogue of Microorganisms (GCM) 10K type strain sequencing project: providing services to taxonomists for standard genome sequencing and annotation.</title>
        <authorList>
            <consortium name="The Broad Institute Genomics Platform"/>
            <consortium name="The Broad Institute Genome Sequencing Center for Infectious Disease"/>
            <person name="Wu L."/>
            <person name="Ma J."/>
        </authorList>
    </citation>
    <scope>NUCLEOTIDE SEQUENCE [LARGE SCALE GENOMIC DNA]</scope>
    <source>
        <strain evidence="3">CGMCC 1.15931</strain>
    </source>
</reference>
<dbReference type="Proteomes" id="UP000622638">
    <property type="component" value="Unassembled WGS sequence"/>
</dbReference>
<feature type="transmembrane region" description="Helical" evidence="1">
    <location>
        <begin position="12"/>
        <end position="38"/>
    </location>
</feature>
<organism evidence="2 3">
    <name type="scientific">Pseudoduganella buxea</name>
    <dbReference type="NCBI Taxonomy" id="1949069"/>
    <lineage>
        <taxon>Bacteria</taxon>
        <taxon>Pseudomonadati</taxon>
        <taxon>Pseudomonadota</taxon>
        <taxon>Betaproteobacteria</taxon>
        <taxon>Burkholderiales</taxon>
        <taxon>Oxalobacteraceae</taxon>
        <taxon>Telluria group</taxon>
        <taxon>Pseudoduganella</taxon>
    </lineage>
</organism>
<keyword evidence="3" id="KW-1185">Reference proteome</keyword>
<keyword evidence="1" id="KW-1133">Transmembrane helix</keyword>
<evidence type="ECO:0000313" key="3">
    <source>
        <dbReference type="Proteomes" id="UP000622638"/>
    </source>
</evidence>
<dbReference type="RefSeq" id="WP_260098635.1">
    <property type="nucleotide sequence ID" value="NZ_BMKG01000007.1"/>
</dbReference>
<evidence type="ECO:0000313" key="2">
    <source>
        <dbReference type="EMBL" id="GGB97570.1"/>
    </source>
</evidence>
<keyword evidence="1" id="KW-0472">Membrane</keyword>
<proteinExistence type="predicted"/>
<sequence>MNKCLQWKVASLLGYVTVLMFTLVVCSEQAMPAGWLVFKMPL</sequence>
<keyword evidence="1" id="KW-0812">Transmembrane</keyword>
<protein>
    <submittedName>
        <fullName evidence="2">Uncharacterized protein</fullName>
    </submittedName>
</protein>
<accession>A0ABQ1KFI8</accession>